<proteinExistence type="predicted"/>
<keyword evidence="3" id="KW-1185">Reference proteome</keyword>
<evidence type="ECO:0000313" key="2">
    <source>
        <dbReference type="EMBL" id="GAA4440470.1"/>
    </source>
</evidence>
<organism evidence="2 3">
    <name type="scientific">Pontibacter saemangeumensis</name>
    <dbReference type="NCBI Taxonomy" id="1084525"/>
    <lineage>
        <taxon>Bacteria</taxon>
        <taxon>Pseudomonadati</taxon>
        <taxon>Bacteroidota</taxon>
        <taxon>Cytophagia</taxon>
        <taxon>Cytophagales</taxon>
        <taxon>Hymenobacteraceae</taxon>
        <taxon>Pontibacter</taxon>
    </lineage>
</organism>
<keyword evidence="1" id="KW-1133">Transmembrane helix</keyword>
<evidence type="ECO:0000256" key="1">
    <source>
        <dbReference type="SAM" id="Phobius"/>
    </source>
</evidence>
<dbReference type="Proteomes" id="UP001500552">
    <property type="component" value="Unassembled WGS sequence"/>
</dbReference>
<protein>
    <submittedName>
        <fullName evidence="2">Uncharacterized protein</fullName>
    </submittedName>
</protein>
<name>A0ABP8LYI2_9BACT</name>
<dbReference type="EMBL" id="BAABHC010000029">
    <property type="protein sequence ID" value="GAA4440470.1"/>
    <property type="molecule type" value="Genomic_DNA"/>
</dbReference>
<feature type="transmembrane region" description="Helical" evidence="1">
    <location>
        <begin position="45"/>
        <end position="72"/>
    </location>
</feature>
<keyword evidence="1" id="KW-0472">Membrane</keyword>
<gene>
    <name evidence="2" type="ORF">GCM10023188_37720</name>
</gene>
<sequence>MKTSFTDAMLARTGKLYLQLRLGKQKRVQQVLDQKYEGQYRNAGLVLLFDLLMAFAAVAVVCLIAVILYMAVTHTSFITLNS</sequence>
<dbReference type="RefSeq" id="WP_345161224.1">
    <property type="nucleotide sequence ID" value="NZ_BAABHC010000029.1"/>
</dbReference>
<accession>A0ABP8LYI2</accession>
<evidence type="ECO:0000313" key="3">
    <source>
        <dbReference type="Proteomes" id="UP001500552"/>
    </source>
</evidence>
<comment type="caution">
    <text evidence="2">The sequence shown here is derived from an EMBL/GenBank/DDBJ whole genome shotgun (WGS) entry which is preliminary data.</text>
</comment>
<keyword evidence="1" id="KW-0812">Transmembrane</keyword>
<reference evidence="3" key="1">
    <citation type="journal article" date="2019" name="Int. J. Syst. Evol. Microbiol.">
        <title>The Global Catalogue of Microorganisms (GCM) 10K type strain sequencing project: providing services to taxonomists for standard genome sequencing and annotation.</title>
        <authorList>
            <consortium name="The Broad Institute Genomics Platform"/>
            <consortium name="The Broad Institute Genome Sequencing Center for Infectious Disease"/>
            <person name="Wu L."/>
            <person name="Ma J."/>
        </authorList>
    </citation>
    <scope>NUCLEOTIDE SEQUENCE [LARGE SCALE GENOMIC DNA]</scope>
    <source>
        <strain evidence="3">JCM 17926</strain>
    </source>
</reference>